<evidence type="ECO:0000313" key="4">
    <source>
        <dbReference type="Proteomes" id="UP000295146"/>
    </source>
</evidence>
<keyword evidence="2" id="KW-0732">Signal</keyword>
<dbReference type="AlphaFoldDB" id="A0A4R8CIC4"/>
<keyword evidence="4" id="KW-1185">Reference proteome</keyword>
<feature type="chain" id="PRO_5038381653" description="Basic secretory peptidase family protein" evidence="2">
    <location>
        <begin position="25"/>
        <end position="435"/>
    </location>
</feature>
<dbReference type="EMBL" id="SODP01000001">
    <property type="protein sequence ID" value="TDW76199.1"/>
    <property type="molecule type" value="Genomic_DNA"/>
</dbReference>
<evidence type="ECO:0008006" key="5">
    <source>
        <dbReference type="Google" id="ProtNLM"/>
    </source>
</evidence>
<evidence type="ECO:0000313" key="3">
    <source>
        <dbReference type="EMBL" id="TDW76199.1"/>
    </source>
</evidence>
<proteinExistence type="predicted"/>
<feature type="region of interest" description="Disordered" evidence="1">
    <location>
        <begin position="33"/>
        <end position="53"/>
    </location>
</feature>
<comment type="caution">
    <text evidence="3">The sequence shown here is derived from an EMBL/GenBank/DDBJ whole genome shotgun (WGS) entry which is preliminary data.</text>
</comment>
<evidence type="ECO:0000256" key="1">
    <source>
        <dbReference type="SAM" id="MobiDB-lite"/>
    </source>
</evidence>
<feature type="signal peptide" evidence="2">
    <location>
        <begin position="1"/>
        <end position="24"/>
    </location>
</feature>
<dbReference type="RefSeq" id="WP_134098942.1">
    <property type="nucleotide sequence ID" value="NZ_SODP01000001.1"/>
</dbReference>
<protein>
    <recommendedName>
        <fullName evidence="5">Basic secretory peptidase family protein</fullName>
    </recommendedName>
</protein>
<dbReference type="OrthoDB" id="5242307at2"/>
<reference evidence="3 4" key="1">
    <citation type="submission" date="2019-03" db="EMBL/GenBank/DDBJ databases">
        <title>Genomic Encyclopedia of Type Strains, Phase III (KMG-III): the genomes of soil and plant-associated and newly described type strains.</title>
        <authorList>
            <person name="Whitman W."/>
        </authorList>
    </citation>
    <scope>NUCLEOTIDE SEQUENCE [LARGE SCALE GENOMIC DNA]</scope>
    <source>
        <strain evidence="3 4">VKM Ac-2573</strain>
    </source>
</reference>
<accession>A0A4R8CIC4</accession>
<gene>
    <name evidence="3" type="ORF">EV653_1344</name>
</gene>
<sequence>MNHPKRLLAGVAVLALAASGAVVAVRFRDGEAPPGDSAVAAVATRPTSPEPGELAPAEALARKQAIDALLARRSAAVLKGDVRGFLASVDPKQAELVARERLLFVNLRKFGFSSLKYFTADAFRPVPGLVAKFGPTTFSTRVMMRYQLVGLDPQPVQTDLGYTFVQRGTAWVLVDDTGTDENLSRDGHQQPWDFDEVQVVRRGTVVVVVDKKEASLGTKVAQVAEKAVKSVRKHWARPWNGAVLVVAMPQERVMSTIWTAGTGDGWTIAAKAVTLYQGEQLGKPVGPPIGSRIVVNPALRKRLDKDLLVHEMTHVATATLGIYTPIWMVEGMAEYVRCRSIEDDPHWSVDPYRKRVKSAYLPKLTALPDTTVFDANADRAYGTSWWIVEYLAHKLGEKKLATLYTDMSQHGESVLKKDTGLTATQVVAGTKTFKG</sequence>
<organism evidence="3 4">
    <name type="scientific">Kribbella pratensis</name>
    <dbReference type="NCBI Taxonomy" id="2512112"/>
    <lineage>
        <taxon>Bacteria</taxon>
        <taxon>Bacillati</taxon>
        <taxon>Actinomycetota</taxon>
        <taxon>Actinomycetes</taxon>
        <taxon>Propionibacteriales</taxon>
        <taxon>Kribbellaceae</taxon>
        <taxon>Kribbella</taxon>
    </lineage>
</organism>
<dbReference type="Proteomes" id="UP000295146">
    <property type="component" value="Unassembled WGS sequence"/>
</dbReference>
<evidence type="ECO:0000256" key="2">
    <source>
        <dbReference type="SAM" id="SignalP"/>
    </source>
</evidence>
<name>A0A4R8CIC4_9ACTN</name>